<sequence>MKILKLKNIRSEAIHSLYYDNRDKLISSKLKLNIFYYGIPCIISTILICLNQLLDENSITYFITGISIFAGLFFNLLIVVSEKMEKRKNLLHSAYEPTSKYAQDYKIFCERLIASISYAILLSIATIGLMFFTQLNYIRLEKYFIKEFVDNLNLVSDYFFNFWSYFVGFQFIILLLHILTDIYDMLIHDMNTQEFQNE</sequence>
<gene>
    <name evidence="2" type="ORF">SAMN05443669_10832</name>
</gene>
<evidence type="ECO:0000256" key="1">
    <source>
        <dbReference type="SAM" id="Phobius"/>
    </source>
</evidence>
<proteinExistence type="predicted"/>
<evidence type="ECO:0000313" key="2">
    <source>
        <dbReference type="EMBL" id="SHM80971.1"/>
    </source>
</evidence>
<accession>A0A1M7LRY8</accession>
<name>A0A1M7LRY8_9FLAO</name>
<evidence type="ECO:0000313" key="3">
    <source>
        <dbReference type="Proteomes" id="UP000184260"/>
    </source>
</evidence>
<keyword evidence="1" id="KW-0472">Membrane</keyword>
<feature type="transmembrane region" description="Helical" evidence="1">
    <location>
        <begin position="34"/>
        <end position="53"/>
    </location>
</feature>
<keyword evidence="1" id="KW-0812">Transmembrane</keyword>
<dbReference type="RefSeq" id="WP_073355771.1">
    <property type="nucleotide sequence ID" value="NZ_FRBU01000083.1"/>
</dbReference>
<reference evidence="3" key="1">
    <citation type="submission" date="2016-11" db="EMBL/GenBank/DDBJ databases">
        <authorList>
            <person name="Varghese N."/>
            <person name="Submissions S."/>
        </authorList>
    </citation>
    <scope>NUCLEOTIDE SEQUENCE [LARGE SCALE GENOMIC DNA]</scope>
    <source>
        <strain evidence="3">DSM 3661</strain>
    </source>
</reference>
<protein>
    <submittedName>
        <fullName evidence="2">Uncharacterized protein</fullName>
    </submittedName>
</protein>
<dbReference type="OrthoDB" id="9908390at2"/>
<feature type="transmembrane region" description="Helical" evidence="1">
    <location>
        <begin position="59"/>
        <end position="80"/>
    </location>
</feature>
<feature type="transmembrane region" description="Helical" evidence="1">
    <location>
        <begin position="158"/>
        <end position="180"/>
    </location>
</feature>
<dbReference type="Proteomes" id="UP000184260">
    <property type="component" value="Unassembled WGS sequence"/>
</dbReference>
<keyword evidence="3" id="KW-1185">Reference proteome</keyword>
<keyword evidence="1" id="KW-1133">Transmembrane helix</keyword>
<dbReference type="EMBL" id="FRBU01000083">
    <property type="protein sequence ID" value="SHM80971.1"/>
    <property type="molecule type" value="Genomic_DNA"/>
</dbReference>
<feature type="transmembrane region" description="Helical" evidence="1">
    <location>
        <begin position="116"/>
        <end position="138"/>
    </location>
</feature>
<dbReference type="AlphaFoldDB" id="A0A1M7LRY8"/>
<organism evidence="2 3">
    <name type="scientific">Flavobacterium xanthum</name>
    <dbReference type="NCBI Taxonomy" id="69322"/>
    <lineage>
        <taxon>Bacteria</taxon>
        <taxon>Pseudomonadati</taxon>
        <taxon>Bacteroidota</taxon>
        <taxon>Flavobacteriia</taxon>
        <taxon>Flavobacteriales</taxon>
        <taxon>Flavobacteriaceae</taxon>
        <taxon>Flavobacterium</taxon>
    </lineage>
</organism>